<evidence type="ECO:0000256" key="1">
    <source>
        <dbReference type="SAM" id="Phobius"/>
    </source>
</evidence>
<sequence>MFEWKNIYRGMLMGASDVVPGVSGGTIAVVLGIYDQLIESINGFFSREWKKHLKFLLPLGLGIVTSIVLLSRVINWLFENYPGPTKFFFLGLIIGVLPYLAHKGDMKHKFRMKHYVLLLIGAVIVASMVFFQAGETEPMTDFTLSTYLLLFAAGFIASSAMILPGISGSFILLIIGVYTTVTHGIEEFKFDVIAVVGIGIILGIILMSKVVRFFLENYTTGTFAVIIGLVVGSVFVIFPGWPDSVGLMIAGILCFAGGLLAAYLLGRVEYKQS</sequence>
<protein>
    <submittedName>
        <fullName evidence="2">DUF368 domain-containing protein</fullName>
    </submittedName>
</protein>
<organism evidence="2 3">
    <name type="scientific">Thalassobacillus hwangdonensis</name>
    <dbReference type="NCBI Taxonomy" id="546108"/>
    <lineage>
        <taxon>Bacteria</taxon>
        <taxon>Bacillati</taxon>
        <taxon>Bacillota</taxon>
        <taxon>Bacilli</taxon>
        <taxon>Bacillales</taxon>
        <taxon>Bacillaceae</taxon>
        <taxon>Thalassobacillus</taxon>
    </lineage>
</organism>
<comment type="caution">
    <text evidence="2">The sequence shown here is derived from an EMBL/GenBank/DDBJ whole genome shotgun (WGS) entry which is preliminary data.</text>
</comment>
<keyword evidence="3" id="KW-1185">Reference proteome</keyword>
<gene>
    <name evidence="2" type="ORF">ACFQ2J_08760</name>
</gene>
<feature type="transmembrane region" description="Helical" evidence="1">
    <location>
        <begin position="114"/>
        <end position="132"/>
    </location>
</feature>
<evidence type="ECO:0000313" key="3">
    <source>
        <dbReference type="Proteomes" id="UP001596990"/>
    </source>
</evidence>
<feature type="transmembrane region" description="Helical" evidence="1">
    <location>
        <begin position="247"/>
        <end position="266"/>
    </location>
</feature>
<feature type="transmembrane region" description="Helical" evidence="1">
    <location>
        <begin position="12"/>
        <end position="34"/>
    </location>
</feature>
<dbReference type="Pfam" id="PF04018">
    <property type="entry name" value="VCA0040-like"/>
    <property type="match status" value="1"/>
</dbReference>
<dbReference type="InterPro" id="IPR007163">
    <property type="entry name" value="VCA0040-like"/>
</dbReference>
<keyword evidence="1" id="KW-0472">Membrane</keyword>
<feature type="transmembrane region" description="Helical" evidence="1">
    <location>
        <begin position="192"/>
        <end position="211"/>
    </location>
</feature>
<feature type="transmembrane region" description="Helical" evidence="1">
    <location>
        <begin position="223"/>
        <end position="241"/>
    </location>
</feature>
<proteinExistence type="predicted"/>
<keyword evidence="1" id="KW-0812">Transmembrane</keyword>
<dbReference type="PANTHER" id="PTHR37308:SF1">
    <property type="entry name" value="POLYPRENYL-PHOSPHATE TRANSPORTER"/>
    <property type="match status" value="1"/>
</dbReference>
<feature type="transmembrane region" description="Helical" evidence="1">
    <location>
        <begin position="84"/>
        <end position="102"/>
    </location>
</feature>
<feature type="transmembrane region" description="Helical" evidence="1">
    <location>
        <begin position="170"/>
        <end position="186"/>
    </location>
</feature>
<keyword evidence="1" id="KW-1133">Transmembrane helix</keyword>
<dbReference type="RefSeq" id="WP_386058872.1">
    <property type="nucleotide sequence ID" value="NZ_JBHTKL010000002.1"/>
</dbReference>
<reference evidence="3" key="1">
    <citation type="journal article" date="2019" name="Int. J. Syst. Evol. Microbiol.">
        <title>The Global Catalogue of Microorganisms (GCM) 10K type strain sequencing project: providing services to taxonomists for standard genome sequencing and annotation.</title>
        <authorList>
            <consortium name="The Broad Institute Genomics Platform"/>
            <consortium name="The Broad Institute Genome Sequencing Center for Infectious Disease"/>
            <person name="Wu L."/>
            <person name="Ma J."/>
        </authorList>
    </citation>
    <scope>NUCLEOTIDE SEQUENCE [LARGE SCALE GENOMIC DNA]</scope>
    <source>
        <strain evidence="3">CCUG 56607</strain>
    </source>
</reference>
<dbReference type="Proteomes" id="UP001596990">
    <property type="component" value="Unassembled WGS sequence"/>
</dbReference>
<accession>A0ABW3L3Y4</accession>
<feature type="transmembrane region" description="Helical" evidence="1">
    <location>
        <begin position="55"/>
        <end position="78"/>
    </location>
</feature>
<dbReference type="EMBL" id="JBHTKL010000002">
    <property type="protein sequence ID" value="MFD1019284.1"/>
    <property type="molecule type" value="Genomic_DNA"/>
</dbReference>
<evidence type="ECO:0000313" key="2">
    <source>
        <dbReference type="EMBL" id="MFD1019284.1"/>
    </source>
</evidence>
<feature type="transmembrane region" description="Helical" evidence="1">
    <location>
        <begin position="144"/>
        <end position="163"/>
    </location>
</feature>
<dbReference type="PANTHER" id="PTHR37308">
    <property type="entry name" value="INTEGRAL MEMBRANE PROTEIN"/>
    <property type="match status" value="1"/>
</dbReference>
<name>A0ABW3L3Y4_9BACI</name>